<dbReference type="PROSITE" id="PS51379">
    <property type="entry name" value="4FE4S_FER_2"/>
    <property type="match status" value="1"/>
</dbReference>
<reference evidence="3" key="1">
    <citation type="submission" date="2021-02" db="EMBL/GenBank/DDBJ databases">
        <authorList>
            <person name="Dougan E. K."/>
            <person name="Rhodes N."/>
            <person name="Thang M."/>
            <person name="Chan C."/>
        </authorList>
    </citation>
    <scope>NUCLEOTIDE SEQUENCE</scope>
</reference>
<dbReference type="Pfam" id="PF10371">
    <property type="entry name" value="EKR"/>
    <property type="match status" value="1"/>
</dbReference>
<gene>
    <name evidence="3" type="ORF">SPIL2461_LOCUS12295</name>
</gene>
<dbReference type="InterPro" id="IPR029061">
    <property type="entry name" value="THDP-binding"/>
</dbReference>
<dbReference type="InterPro" id="IPR050722">
    <property type="entry name" value="Pyruvate:ferred/Flavod_OxRd"/>
</dbReference>
<dbReference type="InterPro" id="IPR017900">
    <property type="entry name" value="4Fe4S_Fe_S_CS"/>
</dbReference>
<evidence type="ECO:0000313" key="4">
    <source>
        <dbReference type="Proteomes" id="UP000649617"/>
    </source>
</evidence>
<dbReference type="GO" id="GO:0016903">
    <property type="term" value="F:oxidoreductase activity, acting on the aldehyde or oxo group of donors"/>
    <property type="evidence" value="ECO:0007669"/>
    <property type="project" value="InterPro"/>
</dbReference>
<name>A0A812SMA5_SYMPI</name>
<evidence type="ECO:0000259" key="2">
    <source>
        <dbReference type="PROSITE" id="PS51379"/>
    </source>
</evidence>
<protein>
    <recommendedName>
        <fullName evidence="2">4Fe-4S ferredoxin-type domain-containing protein</fullName>
    </recommendedName>
</protein>
<dbReference type="SUPFAM" id="SSF54862">
    <property type="entry name" value="4Fe-4S ferredoxins"/>
    <property type="match status" value="1"/>
</dbReference>
<dbReference type="PROSITE" id="PS00198">
    <property type="entry name" value="4FE4S_FER_1"/>
    <property type="match status" value="1"/>
</dbReference>
<dbReference type="Gene3D" id="3.40.920.10">
    <property type="entry name" value="Pyruvate-ferredoxin oxidoreductase, PFOR, domain III"/>
    <property type="match status" value="1"/>
</dbReference>
<evidence type="ECO:0000256" key="1">
    <source>
        <dbReference type="ARBA" id="ARBA00023002"/>
    </source>
</evidence>
<dbReference type="SMART" id="SM00890">
    <property type="entry name" value="EKR"/>
    <property type="match status" value="1"/>
</dbReference>
<dbReference type="InterPro" id="IPR019456">
    <property type="entry name" value="Pyrv-flavodox_OxRtase_EKR"/>
</dbReference>
<dbReference type="PANTHER" id="PTHR32154:SF0">
    <property type="entry name" value="PYRUVATE-FLAVODOXIN OXIDOREDUCTASE-RELATED"/>
    <property type="match status" value="1"/>
</dbReference>
<dbReference type="GO" id="GO:0006979">
    <property type="term" value="P:response to oxidative stress"/>
    <property type="evidence" value="ECO:0007669"/>
    <property type="project" value="TreeGrafter"/>
</dbReference>
<dbReference type="InterPro" id="IPR002869">
    <property type="entry name" value="Pyrv_flavodox_OxRed_cen"/>
</dbReference>
<accession>A0A812SMA5</accession>
<dbReference type="InterPro" id="IPR019752">
    <property type="entry name" value="Pyrv/ketoisovalerate_OxRed_cat"/>
</dbReference>
<dbReference type="SUPFAM" id="SSF53323">
    <property type="entry name" value="Pyruvate-ferredoxin oxidoreductase, PFOR, domain III"/>
    <property type="match status" value="1"/>
</dbReference>
<dbReference type="OrthoDB" id="435719at2759"/>
<dbReference type="SUPFAM" id="SSF52518">
    <property type="entry name" value="Thiamin diphosphate-binding fold (THDP-binding)"/>
    <property type="match status" value="1"/>
</dbReference>
<organism evidence="3 4">
    <name type="scientific">Symbiodinium pilosum</name>
    <name type="common">Dinoflagellate</name>
    <dbReference type="NCBI Taxonomy" id="2952"/>
    <lineage>
        <taxon>Eukaryota</taxon>
        <taxon>Sar</taxon>
        <taxon>Alveolata</taxon>
        <taxon>Dinophyceae</taxon>
        <taxon>Suessiales</taxon>
        <taxon>Symbiodiniaceae</taxon>
        <taxon>Symbiodinium</taxon>
    </lineage>
</organism>
<feature type="domain" description="4Fe-4S ferredoxin-type" evidence="2">
    <location>
        <begin position="279"/>
        <end position="308"/>
    </location>
</feature>
<dbReference type="Gene3D" id="3.30.70.20">
    <property type="match status" value="1"/>
</dbReference>
<proteinExistence type="predicted"/>
<dbReference type="Gene3D" id="4.10.780.10">
    <property type="entry name" value="Pyruvate-flavodoxin oxidoreductase, EKR domain"/>
    <property type="match status" value="1"/>
</dbReference>
<dbReference type="Pfam" id="PF01558">
    <property type="entry name" value="POR"/>
    <property type="match status" value="1"/>
</dbReference>
<dbReference type="Proteomes" id="UP000649617">
    <property type="component" value="Unassembled WGS sequence"/>
</dbReference>
<sequence length="432" mass="46914">MIALGTELHTQAYFEYDAKKSGGVTISHLRFGPKPIHAPYNVRSADYMAIHKQSYVQQYDVTRYLKPNAVCVVNCSWGESELEAQLPAKMRKDLATKQAKLFIIDATKIAGLGKRINMIMQTVFFKLSAVMPYEEAVEMLKKSIKKMYGKKGDKVVNMNIAGVDAAIEGIIAVKIPASWADLSAGEEAASGAARHVAYGKGPRMFPEVQDADQFAKQVQAPCNNLDGNALPVSAFVPGGRVPCGTSQYEKRGIAINAPAAFKDGSRAAIGGGVLDNYQYRVQVSPWDCTGCELCVRICPADALSLKPAAEMIQQEEPNWNFAITLPDRGEEIDKTTVKGSQFQKPYLEFSGACEGCGETPHVKLMTFGDRLVIANATGCSSIWGGSNPSFPYTVNSKGEGPAWANSLFEDNAEFGFGMRKARVEDVGRHSIA</sequence>
<comment type="caution">
    <text evidence="3">The sequence shown here is derived from an EMBL/GenBank/DDBJ whole genome shotgun (WGS) entry which is preliminary data.</text>
</comment>
<dbReference type="AlphaFoldDB" id="A0A812SMA5"/>
<keyword evidence="4" id="KW-1185">Reference proteome</keyword>
<dbReference type="InterPro" id="IPR017896">
    <property type="entry name" value="4Fe4S_Fe-S-bd"/>
</dbReference>
<dbReference type="Pfam" id="PF00037">
    <property type="entry name" value="Fer4"/>
    <property type="match status" value="1"/>
</dbReference>
<dbReference type="Gene3D" id="3.40.50.970">
    <property type="match status" value="1"/>
</dbReference>
<evidence type="ECO:0000313" key="3">
    <source>
        <dbReference type="EMBL" id="CAE7481471.1"/>
    </source>
</evidence>
<dbReference type="EMBL" id="CAJNIZ010025071">
    <property type="protein sequence ID" value="CAE7481471.1"/>
    <property type="molecule type" value="Genomic_DNA"/>
</dbReference>
<dbReference type="PANTHER" id="PTHR32154">
    <property type="entry name" value="PYRUVATE-FLAVODOXIN OXIDOREDUCTASE-RELATED"/>
    <property type="match status" value="1"/>
</dbReference>
<dbReference type="InterPro" id="IPR037112">
    <property type="entry name" value="Pyrv-flavodox_OxR_EKR_sf"/>
</dbReference>
<keyword evidence="1" id="KW-0560">Oxidoreductase</keyword>